<keyword evidence="2" id="KW-1185">Reference proteome</keyword>
<evidence type="ECO:0000313" key="2">
    <source>
        <dbReference type="Proteomes" id="UP001159363"/>
    </source>
</evidence>
<dbReference type="Proteomes" id="UP001159363">
    <property type="component" value="Chromosome X"/>
</dbReference>
<organism evidence="1 2">
    <name type="scientific">Dryococelus australis</name>
    <dbReference type="NCBI Taxonomy" id="614101"/>
    <lineage>
        <taxon>Eukaryota</taxon>
        <taxon>Metazoa</taxon>
        <taxon>Ecdysozoa</taxon>
        <taxon>Arthropoda</taxon>
        <taxon>Hexapoda</taxon>
        <taxon>Insecta</taxon>
        <taxon>Pterygota</taxon>
        <taxon>Neoptera</taxon>
        <taxon>Polyneoptera</taxon>
        <taxon>Phasmatodea</taxon>
        <taxon>Verophasmatodea</taxon>
        <taxon>Anareolatae</taxon>
        <taxon>Phasmatidae</taxon>
        <taxon>Eurycanthinae</taxon>
        <taxon>Dryococelus</taxon>
    </lineage>
</organism>
<gene>
    <name evidence="1" type="ORF">PR048_011374</name>
</gene>
<sequence length="167" mass="18314">MSGVCKGVQAILKKEQPLTLFGICGAHCNNLITKDSAECSVCTQNVLQWANELGILNNSTNKFSGILKSSVAHVEEELYPTRILDTLEEMKAYSSKAGALFYNFSIGETVHGLLMITDIINLLEKLNESAQGRQRTVSGLLEAVSIVQATINVMKTDEDFMEILQSQ</sequence>
<comment type="caution">
    <text evidence="1">The sequence shown here is derived from an EMBL/GenBank/DDBJ whole genome shotgun (WGS) entry which is preliminary data.</text>
</comment>
<proteinExistence type="predicted"/>
<evidence type="ECO:0000313" key="1">
    <source>
        <dbReference type="EMBL" id="KAJ8885178.1"/>
    </source>
</evidence>
<reference evidence="1 2" key="1">
    <citation type="submission" date="2023-02" db="EMBL/GenBank/DDBJ databases">
        <title>LHISI_Scaffold_Assembly.</title>
        <authorList>
            <person name="Stuart O.P."/>
            <person name="Cleave R."/>
            <person name="Magrath M.J.L."/>
            <person name="Mikheyev A.S."/>
        </authorList>
    </citation>
    <scope>NUCLEOTIDE SEQUENCE [LARGE SCALE GENOMIC DNA]</scope>
    <source>
        <strain evidence="1">Daus_M_001</strain>
        <tissue evidence="1">Leg muscle</tissue>
    </source>
</reference>
<dbReference type="EMBL" id="JARBHB010000004">
    <property type="protein sequence ID" value="KAJ8885178.1"/>
    <property type="molecule type" value="Genomic_DNA"/>
</dbReference>
<accession>A0ABQ9HLD7</accession>
<name>A0ABQ9HLD7_9NEOP</name>
<protein>
    <submittedName>
        <fullName evidence="1">Uncharacterized protein</fullName>
    </submittedName>
</protein>